<dbReference type="eggNOG" id="ENOG502RZ46">
    <property type="taxonomic scope" value="Eukaryota"/>
</dbReference>
<gene>
    <name evidence="2" type="ORF">H920_18985</name>
</gene>
<organism evidence="2 3">
    <name type="scientific">Fukomys damarensis</name>
    <name type="common">Damaraland mole rat</name>
    <name type="synonym">Cryptomys damarensis</name>
    <dbReference type="NCBI Taxonomy" id="885580"/>
    <lineage>
        <taxon>Eukaryota</taxon>
        <taxon>Metazoa</taxon>
        <taxon>Chordata</taxon>
        <taxon>Craniata</taxon>
        <taxon>Vertebrata</taxon>
        <taxon>Euteleostomi</taxon>
        <taxon>Mammalia</taxon>
        <taxon>Eutheria</taxon>
        <taxon>Euarchontoglires</taxon>
        <taxon>Glires</taxon>
        <taxon>Rodentia</taxon>
        <taxon>Hystricomorpha</taxon>
        <taxon>Bathyergidae</taxon>
        <taxon>Fukomys</taxon>
    </lineage>
</organism>
<dbReference type="AlphaFoldDB" id="A0A091CLM3"/>
<dbReference type="STRING" id="885580.ENSFDAP00000007896"/>
<evidence type="ECO:0000256" key="1">
    <source>
        <dbReference type="ARBA" id="ARBA00007065"/>
    </source>
</evidence>
<dbReference type="Pfam" id="PF14953">
    <property type="entry name" value="DUF4504"/>
    <property type="match status" value="1"/>
</dbReference>
<accession>A0A091CLM3</accession>
<evidence type="ECO:0000313" key="3">
    <source>
        <dbReference type="Proteomes" id="UP000028990"/>
    </source>
</evidence>
<dbReference type="InterPro" id="IPR027850">
    <property type="entry name" value="DUF4504"/>
</dbReference>
<dbReference type="EMBL" id="KN124946">
    <property type="protein sequence ID" value="KFO19674.1"/>
    <property type="molecule type" value="Genomic_DNA"/>
</dbReference>
<proteinExistence type="inferred from homology"/>
<dbReference type="PANTHER" id="PTHR31366:SF2">
    <property type="entry name" value="UPF0739 PROTEIN C1ORF74"/>
    <property type="match status" value="1"/>
</dbReference>
<dbReference type="Proteomes" id="UP000028990">
    <property type="component" value="Unassembled WGS sequence"/>
</dbReference>
<comment type="similarity">
    <text evidence="1">Belongs to the UPF0739 family.</text>
</comment>
<evidence type="ECO:0000313" key="2">
    <source>
        <dbReference type="EMBL" id="KFO19674.1"/>
    </source>
</evidence>
<name>A0A091CLM3_FUKDA</name>
<dbReference type="PANTHER" id="PTHR31366">
    <property type="entry name" value="UPF0739 PROTEIN C1ORF74"/>
    <property type="match status" value="1"/>
</dbReference>
<protein>
    <submittedName>
        <fullName evidence="2">Uncharacterized protein</fullName>
    </submittedName>
</protein>
<keyword evidence="3" id="KW-1185">Reference proteome</keyword>
<sequence length="365" mass="40250">MRRPGQLYRERAMPVDDVIEARRSLQSPSGCACVTDCFRHLELCRLLDCFVQTGVSVLWRGAGALSPIPQPAGNRKLSPRTCSGSGNIEGELCVRYQVKVTAVLGVSPQLLVAAAQQTLGMGKRKCPSRAVCLHLAGEVLAVSRGLKPAVLYDYSCAGALALQRYLEELQRLGLLNLRLHVLEIGENSLIVSAKHACQRLEQVLHGTIALVDVSSSQPHPSLCSLNQLRDLKVFMTEITVHLQELQRDLSLGVSLSRLRSSDWNLCTVFGLLLGYPVSYTFHQNQGNDNCLTLAPLRVFTARTSWLTSQPPVLLYSFSVPESLFPALKDILNAWEKDLRTRFRSQNDFADLSISSEIVTLPTVAL</sequence>
<reference evidence="2 3" key="1">
    <citation type="submission" date="2013-11" db="EMBL/GenBank/DDBJ databases">
        <title>The Damaraland mole rat (Fukomys damarensis) genome and evolution of African mole rats.</title>
        <authorList>
            <person name="Gladyshev V.N."/>
            <person name="Fang X."/>
        </authorList>
    </citation>
    <scope>NUCLEOTIDE SEQUENCE [LARGE SCALE GENOMIC DNA]</scope>
    <source>
        <tissue evidence="2">Liver</tissue>
    </source>
</reference>